<dbReference type="RefSeq" id="WP_127727744.1">
    <property type="nucleotide sequence ID" value="NZ_SACP01000003.1"/>
</dbReference>
<dbReference type="PROSITE" id="PS51707">
    <property type="entry name" value="CYTH"/>
    <property type="match status" value="1"/>
</dbReference>
<dbReference type="InterPro" id="IPR012042">
    <property type="entry name" value="NeuTTM/CthTTM-like"/>
</dbReference>
<keyword evidence="3" id="KW-1185">Reference proteome</keyword>
<dbReference type="Pfam" id="PF01928">
    <property type="entry name" value="CYTH"/>
    <property type="match status" value="1"/>
</dbReference>
<sequence length="164" mass="18536">MRFEVERKFLVSHDGWRPRAVRRRRLRDGLIGQFPAGKVRVRLDDDGAWLTVKGPRVGIGRPEFEYAIPREDAEAMMRGLCAGDLIEKTRYEVPHAGLTWEVDVYEGSLAGIVLAEVELDHDDQPFEAPDWTGREVTGDPRFRQATLLRLGAEAGRREILAALG</sequence>
<evidence type="ECO:0000313" key="3">
    <source>
        <dbReference type="Proteomes" id="UP000286997"/>
    </source>
</evidence>
<organism evidence="2 3">
    <name type="scientific">Methylobacterium oryzihabitans</name>
    <dbReference type="NCBI Taxonomy" id="2499852"/>
    <lineage>
        <taxon>Bacteria</taxon>
        <taxon>Pseudomonadati</taxon>
        <taxon>Pseudomonadota</taxon>
        <taxon>Alphaproteobacteria</taxon>
        <taxon>Hyphomicrobiales</taxon>
        <taxon>Methylobacteriaceae</taxon>
        <taxon>Methylobacterium</taxon>
    </lineage>
</organism>
<dbReference type="OrthoDB" id="9805588at2"/>
<feature type="domain" description="CYTH" evidence="1">
    <location>
        <begin position="2"/>
        <end position="149"/>
    </location>
</feature>
<gene>
    <name evidence="2" type="ORF">EOE48_05360</name>
</gene>
<dbReference type="CDD" id="cd07891">
    <property type="entry name" value="CYTH-like_CthTTM-like_1"/>
    <property type="match status" value="1"/>
</dbReference>
<protein>
    <submittedName>
        <fullName evidence="2">CYTH domain-containing protein</fullName>
    </submittedName>
</protein>
<dbReference type="PANTHER" id="PTHR40114:SF1">
    <property type="entry name" value="SLR0698 PROTEIN"/>
    <property type="match status" value="1"/>
</dbReference>
<name>A0A437PER8_9HYPH</name>
<comment type="caution">
    <text evidence="2">The sequence shown here is derived from an EMBL/GenBank/DDBJ whole genome shotgun (WGS) entry which is preliminary data.</text>
</comment>
<dbReference type="SUPFAM" id="SSF55154">
    <property type="entry name" value="CYTH-like phosphatases"/>
    <property type="match status" value="1"/>
</dbReference>
<accession>A0A437PER8</accession>
<dbReference type="InterPro" id="IPR033469">
    <property type="entry name" value="CYTH-like_dom_sf"/>
</dbReference>
<dbReference type="EMBL" id="SACP01000003">
    <property type="protein sequence ID" value="RVU20770.1"/>
    <property type="molecule type" value="Genomic_DNA"/>
</dbReference>
<proteinExistence type="predicted"/>
<dbReference type="InterPro" id="IPR023577">
    <property type="entry name" value="CYTH_domain"/>
</dbReference>
<reference evidence="2 3" key="1">
    <citation type="submission" date="2019-01" db="EMBL/GenBank/DDBJ databases">
        <authorList>
            <person name="Chen W.-M."/>
        </authorList>
    </citation>
    <scope>NUCLEOTIDE SEQUENCE [LARGE SCALE GENOMIC DNA]</scope>
    <source>
        <strain evidence="2 3">TER-1</strain>
    </source>
</reference>
<dbReference type="Gene3D" id="2.40.320.10">
    <property type="entry name" value="Hypothetical Protein Pfu-838710-001"/>
    <property type="match status" value="1"/>
</dbReference>
<dbReference type="AlphaFoldDB" id="A0A437PER8"/>
<dbReference type="SMART" id="SM01118">
    <property type="entry name" value="CYTH"/>
    <property type="match status" value="1"/>
</dbReference>
<evidence type="ECO:0000313" key="2">
    <source>
        <dbReference type="EMBL" id="RVU20770.1"/>
    </source>
</evidence>
<dbReference type="PIRSF" id="PIRSF016487">
    <property type="entry name" value="CYTH_UCP016487"/>
    <property type="match status" value="1"/>
</dbReference>
<dbReference type="PANTHER" id="PTHR40114">
    <property type="entry name" value="SLR0698 PROTEIN"/>
    <property type="match status" value="1"/>
</dbReference>
<evidence type="ECO:0000259" key="1">
    <source>
        <dbReference type="PROSITE" id="PS51707"/>
    </source>
</evidence>
<dbReference type="Proteomes" id="UP000286997">
    <property type="component" value="Unassembled WGS sequence"/>
</dbReference>